<proteinExistence type="predicted"/>
<protein>
    <submittedName>
        <fullName evidence="2">Uncharacterized protein</fullName>
    </submittedName>
</protein>
<comment type="caution">
    <text evidence="2">The sequence shown here is derived from an EMBL/GenBank/DDBJ whole genome shotgun (WGS) entry which is preliminary data.</text>
</comment>
<evidence type="ECO:0000313" key="1">
    <source>
        <dbReference type="EMBL" id="HGQ55206.1"/>
    </source>
</evidence>
<name>A0A7C4S1G5_UNCW3</name>
<dbReference type="EMBL" id="DSZH01000113">
    <property type="protein sequence ID" value="HGU47422.1"/>
    <property type="molecule type" value="Genomic_DNA"/>
</dbReference>
<dbReference type="SUPFAM" id="SSF69318">
    <property type="entry name" value="Integrin alpha N-terminal domain"/>
    <property type="match status" value="1"/>
</dbReference>
<gene>
    <name evidence="2" type="ORF">ENT60_02525</name>
    <name evidence="1" type="ORF">ENU28_01920</name>
</gene>
<reference evidence="2" key="1">
    <citation type="journal article" date="2020" name="mSystems">
        <title>Genome- and Community-Level Interaction Insights into Carbon Utilization and Element Cycling Functions of Hydrothermarchaeota in Hydrothermal Sediment.</title>
        <authorList>
            <person name="Zhou Z."/>
            <person name="Liu Y."/>
            <person name="Xu W."/>
            <person name="Pan J."/>
            <person name="Luo Z.H."/>
            <person name="Li M."/>
        </authorList>
    </citation>
    <scope>NUCLEOTIDE SEQUENCE [LARGE SCALE GENOMIC DNA]</scope>
    <source>
        <strain evidence="2">SpSt-594</strain>
        <strain evidence="1">SpSt-655</strain>
    </source>
</reference>
<evidence type="ECO:0000313" key="2">
    <source>
        <dbReference type="EMBL" id="HGU47422.1"/>
    </source>
</evidence>
<dbReference type="AlphaFoldDB" id="A0A7C4S1G5"/>
<dbReference type="EMBL" id="DTBX01000072">
    <property type="protein sequence ID" value="HGQ55206.1"/>
    <property type="molecule type" value="Genomic_DNA"/>
</dbReference>
<accession>A0A7C4S1G5</accession>
<organism evidence="2">
    <name type="scientific">candidate division WOR-3 bacterium</name>
    <dbReference type="NCBI Taxonomy" id="2052148"/>
    <lineage>
        <taxon>Bacteria</taxon>
        <taxon>Bacteria division WOR-3</taxon>
    </lineage>
</organism>
<dbReference type="InterPro" id="IPR028994">
    <property type="entry name" value="Integrin_alpha_N"/>
</dbReference>
<sequence>MLILLLIFNQFEFYYQHNFGKRAYVSIYYDFNQDNHKDAQVSYYSSNYYDSIVLYALPTTERLAKYVASPYQTVNLLAYLENRRFLIWRYSYNQTTGRYTGRVYYYENYENLVWSSTEITSNSYIFCNALDVNNDNRIDIVITYTNPDTTTLLLIYRGSILDIKEKENKPFLFKNQILITLTEAGDYEIDFYDPLGRKTGTYFLKGKKGENIITPPFLVPGLSFYLVKKENRVILKGKITNEN</sequence>